<feature type="domain" description="DUF4349" evidence="3">
    <location>
        <begin position="35"/>
        <end position="90"/>
    </location>
</feature>
<proteinExistence type="predicted"/>
<feature type="transmembrane region" description="Helical" evidence="2">
    <location>
        <begin position="70"/>
        <end position="94"/>
    </location>
</feature>
<keyword evidence="2" id="KW-0812">Transmembrane</keyword>
<gene>
    <name evidence="4" type="ORF">KG103_12210</name>
</gene>
<name>A0ABX8D191_9CELL</name>
<feature type="region of interest" description="Disordered" evidence="1">
    <location>
        <begin position="1"/>
        <end position="42"/>
    </location>
</feature>
<protein>
    <submittedName>
        <fullName evidence="4">DUF4349 domain-containing protein</fullName>
    </submittedName>
</protein>
<dbReference type="EMBL" id="CP074405">
    <property type="protein sequence ID" value="QVI61253.1"/>
    <property type="molecule type" value="Genomic_DNA"/>
</dbReference>
<dbReference type="InterPro" id="IPR025645">
    <property type="entry name" value="DUF4349"/>
</dbReference>
<reference evidence="4 5" key="1">
    <citation type="submission" date="2021-05" db="EMBL/GenBank/DDBJ databases">
        <title>Novel species in genus Cellulomonas.</title>
        <authorList>
            <person name="Zhang G."/>
        </authorList>
    </citation>
    <scope>NUCLEOTIDE SEQUENCE [LARGE SCALE GENOMIC DNA]</scope>
    <source>
        <strain evidence="5">zg-ZUI222</strain>
    </source>
</reference>
<dbReference type="RefSeq" id="WP_207340899.1">
    <property type="nucleotide sequence ID" value="NZ_CP074405.1"/>
</dbReference>
<evidence type="ECO:0000256" key="2">
    <source>
        <dbReference type="SAM" id="Phobius"/>
    </source>
</evidence>
<keyword evidence="2" id="KW-1133">Transmembrane helix</keyword>
<sequence>MRCTASPSQARRASGSSPAPARCSPTGSRCPRRTSIYAPERAPAVEEGPATFLDGLDTGWTAFVATVRGVLVVVGVLLPWLVVAGLATAAVPLWRRRRTVELATSASDGTTPPDGPGTLGRAPRRPEGPCRGHVGRS</sequence>
<dbReference type="Pfam" id="PF14257">
    <property type="entry name" value="DUF4349"/>
    <property type="match status" value="1"/>
</dbReference>
<evidence type="ECO:0000256" key="1">
    <source>
        <dbReference type="SAM" id="MobiDB-lite"/>
    </source>
</evidence>
<evidence type="ECO:0000259" key="3">
    <source>
        <dbReference type="Pfam" id="PF14257"/>
    </source>
</evidence>
<evidence type="ECO:0000313" key="4">
    <source>
        <dbReference type="EMBL" id="QVI61253.1"/>
    </source>
</evidence>
<organism evidence="4 5">
    <name type="scientific">Cellulomonas wangleii</name>
    <dbReference type="NCBI Taxonomy" id="2816956"/>
    <lineage>
        <taxon>Bacteria</taxon>
        <taxon>Bacillati</taxon>
        <taxon>Actinomycetota</taxon>
        <taxon>Actinomycetes</taxon>
        <taxon>Micrococcales</taxon>
        <taxon>Cellulomonadaceae</taxon>
        <taxon>Cellulomonas</taxon>
    </lineage>
</organism>
<keyword evidence="2" id="KW-0472">Membrane</keyword>
<feature type="compositionally biased region" description="Low complexity" evidence="1">
    <location>
        <begin position="1"/>
        <end position="25"/>
    </location>
</feature>
<evidence type="ECO:0000313" key="5">
    <source>
        <dbReference type="Proteomes" id="UP000677804"/>
    </source>
</evidence>
<keyword evidence="5" id="KW-1185">Reference proteome</keyword>
<feature type="region of interest" description="Disordered" evidence="1">
    <location>
        <begin position="102"/>
        <end position="137"/>
    </location>
</feature>
<dbReference type="Proteomes" id="UP000677804">
    <property type="component" value="Chromosome"/>
</dbReference>
<accession>A0ABX8D191</accession>